<dbReference type="AlphaFoldDB" id="A0A1L7XK00"/>
<feature type="region of interest" description="Disordered" evidence="1">
    <location>
        <begin position="50"/>
        <end position="69"/>
    </location>
</feature>
<gene>
    <name evidence="2" type="ORF">PAC_15238</name>
</gene>
<name>A0A1L7XK00_9HELO</name>
<evidence type="ECO:0000313" key="2">
    <source>
        <dbReference type="EMBL" id="CZR65338.1"/>
    </source>
</evidence>
<protein>
    <submittedName>
        <fullName evidence="2">Uncharacterized protein</fullName>
    </submittedName>
</protein>
<evidence type="ECO:0000256" key="1">
    <source>
        <dbReference type="SAM" id="MobiDB-lite"/>
    </source>
</evidence>
<keyword evidence="3" id="KW-1185">Reference proteome</keyword>
<reference evidence="2 3" key="1">
    <citation type="submission" date="2016-03" db="EMBL/GenBank/DDBJ databases">
        <authorList>
            <person name="Ploux O."/>
        </authorList>
    </citation>
    <scope>NUCLEOTIDE SEQUENCE [LARGE SCALE GENOMIC DNA]</scope>
    <source>
        <strain evidence="2 3">UAMH 11012</strain>
    </source>
</reference>
<proteinExistence type="predicted"/>
<dbReference type="PROSITE" id="PS51257">
    <property type="entry name" value="PROKAR_LIPOPROTEIN"/>
    <property type="match status" value="1"/>
</dbReference>
<evidence type="ECO:0000313" key="3">
    <source>
        <dbReference type="Proteomes" id="UP000184330"/>
    </source>
</evidence>
<accession>A0A1L7XK00</accession>
<dbReference type="Proteomes" id="UP000184330">
    <property type="component" value="Unassembled WGS sequence"/>
</dbReference>
<organism evidence="2 3">
    <name type="scientific">Phialocephala subalpina</name>
    <dbReference type="NCBI Taxonomy" id="576137"/>
    <lineage>
        <taxon>Eukaryota</taxon>
        <taxon>Fungi</taxon>
        <taxon>Dikarya</taxon>
        <taxon>Ascomycota</taxon>
        <taxon>Pezizomycotina</taxon>
        <taxon>Leotiomycetes</taxon>
        <taxon>Helotiales</taxon>
        <taxon>Mollisiaceae</taxon>
        <taxon>Phialocephala</taxon>
        <taxon>Phialocephala fortinii species complex</taxon>
    </lineage>
</organism>
<dbReference type="EMBL" id="FJOG01000030">
    <property type="protein sequence ID" value="CZR65338.1"/>
    <property type="molecule type" value="Genomic_DNA"/>
</dbReference>
<sequence length="160" mass="17457">MLTEDRKAGSMSKLFRGAAPLPQCPGPGYSWTACTDDACLAHVDEKEGGNWFPQPRAARAGRNGLKPSIPARRRSDIKIQEGIDGEDAPNRVNTNVLADFRTADGERDKPREKEMLARGPSVDKVAARRCGECGADDCDRAVDGCAPCRDWQEVGLEKWA</sequence>